<protein>
    <submittedName>
        <fullName evidence="4">Polyprenyl synthetase family protein</fullName>
    </submittedName>
</protein>
<gene>
    <name evidence="4" type="ORF">G5C65_08170</name>
</gene>
<dbReference type="GO" id="GO:0046872">
    <property type="term" value="F:metal ion binding"/>
    <property type="evidence" value="ECO:0007669"/>
    <property type="project" value="UniProtKB-KW"/>
</dbReference>
<dbReference type="PANTHER" id="PTHR12001">
    <property type="entry name" value="GERANYLGERANYL PYROPHOSPHATE SYNTHASE"/>
    <property type="match status" value="1"/>
</dbReference>
<evidence type="ECO:0000256" key="2">
    <source>
        <dbReference type="ARBA" id="ARBA00022842"/>
    </source>
</evidence>
<dbReference type="AlphaFoldDB" id="A0A6G4WSS3"/>
<keyword evidence="5" id="KW-1185">Reference proteome</keyword>
<keyword evidence="3" id="KW-0808">Transferase</keyword>
<dbReference type="CDD" id="cd00685">
    <property type="entry name" value="Trans_IPPS_HT"/>
    <property type="match status" value="1"/>
</dbReference>
<dbReference type="Proteomes" id="UP000477722">
    <property type="component" value="Unassembled WGS sequence"/>
</dbReference>
<comment type="caution">
    <text evidence="4">The sequence shown here is derived from an EMBL/GenBank/DDBJ whole genome shotgun (WGS) entry which is preliminary data.</text>
</comment>
<dbReference type="GO" id="GO:0004659">
    <property type="term" value="F:prenyltransferase activity"/>
    <property type="evidence" value="ECO:0007669"/>
    <property type="project" value="InterPro"/>
</dbReference>
<dbReference type="InterPro" id="IPR008949">
    <property type="entry name" value="Isoprenoid_synthase_dom_sf"/>
</dbReference>
<name>A0A6G4WSS3_9ACTN</name>
<dbReference type="Gene3D" id="1.10.600.10">
    <property type="entry name" value="Farnesyl Diphosphate Synthase"/>
    <property type="match status" value="1"/>
</dbReference>
<dbReference type="InterPro" id="IPR033749">
    <property type="entry name" value="Polyprenyl_synt_CS"/>
</dbReference>
<keyword evidence="1" id="KW-0479">Metal-binding</keyword>
<dbReference type="PANTHER" id="PTHR12001:SF86">
    <property type="entry name" value="GERANYLGERANYL DIPHOSPHATE SYNTHASE"/>
    <property type="match status" value="1"/>
</dbReference>
<proteinExistence type="inferred from homology"/>
<accession>A0A6G4WSS3</accession>
<evidence type="ECO:0000313" key="5">
    <source>
        <dbReference type="Proteomes" id="UP000477722"/>
    </source>
</evidence>
<sequence length="349" mass="36907">MPVSSLPQSQESAPAWHLLGRALELTAPALRGGVGRLPREMRVLAGYHLGWLDEHGRTVNGPALGKVVRPALVYASCEAVGGSAKDAIGAAVAVELVHNFSLVHDDVIDRDELRRHRPTVWRQFGIPAALLGGDAMLTLALHVLADTPDIDVSRAVQVLAHATLELIEGEAMDTAFEQRSDVTVAEYVAMAGGKTGALMWAACTLGALAGGAERGRIHHLARFGRHVGLAFQITDDLLGLYGDAKVTGKPVGRDLATRKKTYPVLAAMATDTTAGQKLAAMYARLGPLDDPLVPQAVLLIEESGGRRAAEQAAAQELQRAFAALTEAVPEPRAAADLKALAHLMAHRAT</sequence>
<dbReference type="GO" id="GO:0008299">
    <property type="term" value="P:isoprenoid biosynthetic process"/>
    <property type="evidence" value="ECO:0007669"/>
    <property type="project" value="InterPro"/>
</dbReference>
<dbReference type="Pfam" id="PF00348">
    <property type="entry name" value="polyprenyl_synt"/>
    <property type="match status" value="1"/>
</dbReference>
<dbReference type="EMBL" id="JAAKZZ010000053">
    <property type="protein sequence ID" value="NGO68329.1"/>
    <property type="molecule type" value="Genomic_DNA"/>
</dbReference>
<evidence type="ECO:0000256" key="3">
    <source>
        <dbReference type="RuleBase" id="RU004466"/>
    </source>
</evidence>
<evidence type="ECO:0000313" key="4">
    <source>
        <dbReference type="EMBL" id="NGO68329.1"/>
    </source>
</evidence>
<keyword evidence="2" id="KW-0460">Magnesium</keyword>
<dbReference type="PROSITE" id="PS00444">
    <property type="entry name" value="POLYPRENYL_SYNTHASE_2"/>
    <property type="match status" value="1"/>
</dbReference>
<organism evidence="4 5">
    <name type="scientific">Streptomyces boncukensis</name>
    <dbReference type="NCBI Taxonomy" id="2711219"/>
    <lineage>
        <taxon>Bacteria</taxon>
        <taxon>Bacillati</taxon>
        <taxon>Actinomycetota</taxon>
        <taxon>Actinomycetes</taxon>
        <taxon>Kitasatosporales</taxon>
        <taxon>Streptomycetaceae</taxon>
        <taxon>Streptomyces</taxon>
    </lineage>
</organism>
<dbReference type="SFLD" id="SFLDS00005">
    <property type="entry name" value="Isoprenoid_Synthase_Type_I"/>
    <property type="match status" value="1"/>
</dbReference>
<dbReference type="PROSITE" id="PS00723">
    <property type="entry name" value="POLYPRENYL_SYNTHASE_1"/>
    <property type="match status" value="1"/>
</dbReference>
<evidence type="ECO:0000256" key="1">
    <source>
        <dbReference type="ARBA" id="ARBA00022723"/>
    </source>
</evidence>
<dbReference type="SFLD" id="SFLDG01017">
    <property type="entry name" value="Polyprenyl_Transferase_Like"/>
    <property type="match status" value="1"/>
</dbReference>
<dbReference type="SUPFAM" id="SSF48576">
    <property type="entry name" value="Terpenoid synthases"/>
    <property type="match status" value="1"/>
</dbReference>
<reference evidence="4 5" key="1">
    <citation type="submission" date="2020-02" db="EMBL/GenBank/DDBJ databases">
        <title>Whole-genome analyses of novel actinobacteria.</title>
        <authorList>
            <person name="Sahin N."/>
            <person name="Tatar D."/>
        </authorList>
    </citation>
    <scope>NUCLEOTIDE SEQUENCE [LARGE SCALE GENOMIC DNA]</scope>
    <source>
        <strain evidence="4 5">SB3404</strain>
    </source>
</reference>
<dbReference type="InterPro" id="IPR000092">
    <property type="entry name" value="Polyprenyl_synt"/>
</dbReference>
<comment type="similarity">
    <text evidence="3">Belongs to the FPP/GGPP synthase family.</text>
</comment>